<keyword evidence="4" id="KW-1133">Transmembrane helix</keyword>
<dbReference type="PRINTS" id="PR00260">
    <property type="entry name" value="CHEMTRNSDUCR"/>
</dbReference>
<evidence type="ECO:0000313" key="7">
    <source>
        <dbReference type="Proteomes" id="UP000738431"/>
    </source>
</evidence>
<dbReference type="InterPro" id="IPR004089">
    <property type="entry name" value="MCPsignal_dom"/>
</dbReference>
<dbReference type="InterPro" id="IPR051310">
    <property type="entry name" value="MCP_chemotaxis"/>
</dbReference>
<evidence type="ECO:0000256" key="3">
    <source>
        <dbReference type="PROSITE-ProRule" id="PRU00284"/>
    </source>
</evidence>
<dbReference type="InterPro" id="IPR004090">
    <property type="entry name" value="Chemotax_Me-accpt_rcpt"/>
</dbReference>
<keyword evidence="3" id="KW-0807">Transducer</keyword>
<dbReference type="SUPFAM" id="SSF103190">
    <property type="entry name" value="Sensory domain-like"/>
    <property type="match status" value="1"/>
</dbReference>
<dbReference type="Gene3D" id="3.30.450.20">
    <property type="entry name" value="PAS domain"/>
    <property type="match status" value="1"/>
</dbReference>
<evidence type="ECO:0000256" key="2">
    <source>
        <dbReference type="ARBA" id="ARBA00029447"/>
    </source>
</evidence>
<feature type="transmembrane region" description="Helical" evidence="4">
    <location>
        <begin position="296"/>
        <end position="321"/>
    </location>
</feature>
<name>A0ABZ1CCB4_9BACT</name>
<keyword evidence="7" id="KW-1185">Reference proteome</keyword>
<evidence type="ECO:0000256" key="4">
    <source>
        <dbReference type="SAM" id="Phobius"/>
    </source>
</evidence>
<dbReference type="Proteomes" id="UP000738431">
    <property type="component" value="Chromosome"/>
</dbReference>
<dbReference type="PROSITE" id="PS50111">
    <property type="entry name" value="CHEMOTAXIS_TRANSDUC_2"/>
    <property type="match status" value="1"/>
</dbReference>
<dbReference type="SMART" id="SM00283">
    <property type="entry name" value="MA"/>
    <property type="match status" value="1"/>
</dbReference>
<reference evidence="6 7" key="1">
    <citation type="submission" date="2021-08" db="EMBL/GenBank/DDBJ databases">
        <authorList>
            <person name="Zhang D."/>
            <person name="Zhang A."/>
            <person name="Wang L."/>
        </authorList>
    </citation>
    <scope>NUCLEOTIDE SEQUENCE [LARGE SCALE GENOMIC DNA]</scope>
    <source>
        <strain evidence="6 7">WL0086</strain>
    </source>
</reference>
<gene>
    <name evidence="6" type="ORF">K1X11_006395</name>
</gene>
<keyword evidence="4" id="KW-0812">Transmembrane</keyword>
<dbReference type="PANTHER" id="PTHR43531">
    <property type="entry name" value="PROTEIN ICFG"/>
    <property type="match status" value="1"/>
</dbReference>
<protein>
    <submittedName>
        <fullName evidence="6">Methyl-accepting chemotaxis protein</fullName>
    </submittedName>
</protein>
<dbReference type="InterPro" id="IPR029151">
    <property type="entry name" value="Sensor-like_sf"/>
</dbReference>
<reference evidence="6 7" key="2">
    <citation type="submission" date="2023-12" db="EMBL/GenBank/DDBJ databases">
        <title>Description of an unclassified Opitutus bacterium of Verrucomicrobiota.</title>
        <authorList>
            <person name="Zhang D.-F."/>
        </authorList>
    </citation>
    <scope>NUCLEOTIDE SEQUENCE [LARGE SCALE GENOMIC DNA]</scope>
    <source>
        <strain evidence="6 7">WL0086</strain>
    </source>
</reference>
<dbReference type="PANTHER" id="PTHR43531:SF11">
    <property type="entry name" value="METHYL-ACCEPTING CHEMOTAXIS PROTEIN 3"/>
    <property type="match status" value="1"/>
</dbReference>
<keyword evidence="1" id="KW-0145">Chemotaxis</keyword>
<evidence type="ECO:0000259" key="5">
    <source>
        <dbReference type="PROSITE" id="PS50111"/>
    </source>
</evidence>
<accession>A0ABZ1CCB4</accession>
<organism evidence="6 7">
    <name type="scientific">Actomonas aquatica</name>
    <dbReference type="NCBI Taxonomy" id="2866162"/>
    <lineage>
        <taxon>Bacteria</taxon>
        <taxon>Pseudomonadati</taxon>
        <taxon>Verrucomicrobiota</taxon>
        <taxon>Opitutia</taxon>
        <taxon>Opitutales</taxon>
        <taxon>Opitutaceae</taxon>
        <taxon>Actomonas</taxon>
    </lineage>
</organism>
<evidence type="ECO:0000313" key="6">
    <source>
        <dbReference type="EMBL" id="WRQ89030.1"/>
    </source>
</evidence>
<dbReference type="Pfam" id="PF00015">
    <property type="entry name" value="MCPsignal"/>
    <property type="match status" value="1"/>
</dbReference>
<keyword evidence="4" id="KW-0472">Membrane</keyword>
<sequence length="622" mass="66574">MSSAHTNRLRFTLIIVACATLPVAAIIAYLTHSRYQEELARSERELTVIAQSRLGALDLFLQERLLTVASLAKSSAVRAALSDPASADAPAPQAALSELTLLQETNWGPSHHIFVTDVDGRVVLSPEHDSDSSSHFDESLANRSFFATEPESPFVTSFNAFAERGHNHQLALAPVRDEAGAFLGMVAMEISVDYVQQILNQNLYFGESAQLYLCTPKGLQITHDSAASRQRIDPAVVAQATEPVALTNKSSSDAGSPGTLAIVLRDPQYDWALVAELDYAEAIAPALASLWSNLRAAVIVLVLAGLFIFATVNRIIGFFVIRPLSKMFGAVSQSVSVLKDHVRTMSSNGVQLASSSSTQASILLDTVAAVTDLASKTQENAGSAAELTTIASTARQSSEAGMQETTDMLDRIKSLAESNVQVSHIIQTIDEIAFQTNLLALNAAVEAARAGEAGAGFAVVAEEVRALAHRSAQAARETAVKIDASKANMHEGETASRHVSERLAQILNNVTRVDEFSGRIAHATNEQDTSIRRVNDTMGRLETIAGQNAAAAEETAAASTEILSEAGELEQRVGALLSQFGYEVSRPKEPEVFIGRSAISAQISANKQQAAKEFYETNVELF</sequence>
<proteinExistence type="inferred from homology"/>
<dbReference type="Gene3D" id="1.10.287.950">
    <property type="entry name" value="Methyl-accepting chemotaxis protein"/>
    <property type="match status" value="1"/>
</dbReference>
<dbReference type="EMBL" id="CP139781">
    <property type="protein sequence ID" value="WRQ89030.1"/>
    <property type="molecule type" value="Genomic_DNA"/>
</dbReference>
<feature type="domain" description="Methyl-accepting transducer" evidence="5">
    <location>
        <begin position="334"/>
        <end position="563"/>
    </location>
</feature>
<comment type="similarity">
    <text evidence="2">Belongs to the methyl-accepting chemotaxis (MCP) protein family.</text>
</comment>
<dbReference type="RefSeq" id="WP_221030903.1">
    <property type="nucleotide sequence ID" value="NZ_CP139781.1"/>
</dbReference>
<evidence type="ECO:0000256" key="1">
    <source>
        <dbReference type="ARBA" id="ARBA00022500"/>
    </source>
</evidence>
<dbReference type="SUPFAM" id="SSF58104">
    <property type="entry name" value="Methyl-accepting chemotaxis protein (MCP) signaling domain"/>
    <property type="match status" value="1"/>
</dbReference>